<protein>
    <submittedName>
        <fullName evidence="2">Bifunctional hemolysin-adenylate cyclase</fullName>
    </submittedName>
</protein>
<keyword evidence="3" id="KW-1185">Reference proteome</keyword>
<dbReference type="InterPro" id="IPR035099">
    <property type="entry name" value="Anthrax_toxin_C-terminal"/>
</dbReference>
<dbReference type="InterPro" id="IPR037017">
    <property type="entry name" value="Anthrax_toxin_edema_cen_sf"/>
</dbReference>
<dbReference type="InterPro" id="IPR005165">
    <property type="entry name" value="Anthrax_toxin_edema_cen"/>
</dbReference>
<evidence type="ECO:0000259" key="1">
    <source>
        <dbReference type="Pfam" id="PF03497"/>
    </source>
</evidence>
<dbReference type="GO" id="GO:0005576">
    <property type="term" value="C:extracellular region"/>
    <property type="evidence" value="ECO:0007669"/>
    <property type="project" value="InterPro"/>
</dbReference>
<feature type="domain" description="Anthrax toxin edema factor central" evidence="1">
    <location>
        <begin position="11"/>
        <end position="154"/>
    </location>
</feature>
<dbReference type="SUPFAM" id="SSF81298">
    <property type="entry name" value="Adenylylcyclase toxin (the edema factor)"/>
    <property type="match status" value="1"/>
</dbReference>
<dbReference type="EMBL" id="NJCX01000006">
    <property type="protein sequence ID" value="PHM74258.1"/>
    <property type="molecule type" value="Genomic_DNA"/>
</dbReference>
<gene>
    <name evidence="2" type="ORF">Xkoz_01144</name>
</gene>
<evidence type="ECO:0000313" key="2">
    <source>
        <dbReference type="EMBL" id="PHM74258.1"/>
    </source>
</evidence>
<name>A0A2D0LEY9_9GAMM</name>
<dbReference type="Pfam" id="PF03497">
    <property type="entry name" value="Anthrax_toxA"/>
    <property type="match status" value="1"/>
</dbReference>
<accession>A0A2D0LEY9</accession>
<proteinExistence type="predicted"/>
<comment type="caution">
    <text evidence="2">The sequence shown here is derived from an EMBL/GenBank/DDBJ whole genome shotgun (WGS) entry which is preliminary data.</text>
</comment>
<dbReference type="RefSeq" id="WP_167386562.1">
    <property type="nucleotide sequence ID" value="NZ_CAWNOR010000097.1"/>
</dbReference>
<evidence type="ECO:0000313" key="3">
    <source>
        <dbReference type="Proteomes" id="UP000221101"/>
    </source>
</evidence>
<dbReference type="Gene3D" id="3.90.1760.10">
    <property type="entry name" value="Anthrax toxin, edema factor, central domain"/>
    <property type="match status" value="1"/>
</dbReference>
<organism evidence="2 3">
    <name type="scientific">Xenorhabdus kozodoii</name>
    <dbReference type="NCBI Taxonomy" id="351676"/>
    <lineage>
        <taxon>Bacteria</taxon>
        <taxon>Pseudomonadati</taxon>
        <taxon>Pseudomonadota</taxon>
        <taxon>Gammaproteobacteria</taxon>
        <taxon>Enterobacterales</taxon>
        <taxon>Morganellaceae</taxon>
        <taxon>Xenorhabdus</taxon>
    </lineage>
</organism>
<dbReference type="Gene3D" id="3.30.70.1720">
    <property type="match status" value="1"/>
</dbReference>
<dbReference type="Proteomes" id="UP000221101">
    <property type="component" value="Unassembled WGS sequence"/>
</dbReference>
<sequence length="324" mass="36624">MQSNEFLYQNAFIRVANRYKVVIGVRKPNPLSLPLLEEGAPSKNFHMKAKSSSTGPTAGYITADPKYSKIGRSINEQNQYRDQITSAIRKGAKEVDLVISRSRLNDLQAKNELKMQREGVYSATYHGENYQFHIDKNGKVFDRGGKPVKVMTNPDEIGPGGVNASSKPITADYDLFTIIPRKQQNYNLRPQGIAPRIIKNKLPKHIDPNHPRWNKDIFNVDFLKTTSHLKQEEDVNKGNVHFLGKTIIKVLNAEIRACGYSGGDLIWHNDETGNPFTAGFDPKDRPTFFLPGGRIVNIHSIEGLREFYSNLELQGFSPENNPRF</sequence>
<dbReference type="AlphaFoldDB" id="A0A2D0LEY9"/>
<dbReference type="GO" id="GO:0008294">
    <property type="term" value="F:calcium- and calmodulin-responsive adenylate cyclase activity"/>
    <property type="evidence" value="ECO:0007669"/>
    <property type="project" value="InterPro"/>
</dbReference>
<reference evidence="2 3" key="1">
    <citation type="journal article" date="2017" name="Nat. Microbiol.">
        <title>Natural product diversity associated with the nematode symbionts Photorhabdus and Xenorhabdus.</title>
        <authorList>
            <person name="Tobias N.J."/>
            <person name="Wolff H."/>
            <person name="Djahanschiri B."/>
            <person name="Grundmann F."/>
            <person name="Kronenwerth M."/>
            <person name="Shi Y.M."/>
            <person name="Simonyi S."/>
            <person name="Grun P."/>
            <person name="Shapiro-Ilan D."/>
            <person name="Pidot S.J."/>
            <person name="Stinear T.P."/>
            <person name="Ebersberger I."/>
            <person name="Bode H.B."/>
        </authorList>
    </citation>
    <scope>NUCLEOTIDE SEQUENCE [LARGE SCALE GENOMIC DNA]</scope>
    <source>
        <strain evidence="2 3">DSM 17907</strain>
    </source>
</reference>